<dbReference type="Gene3D" id="3.90.226.10">
    <property type="entry name" value="2-enoyl-CoA Hydratase, Chain A, domain 1"/>
    <property type="match status" value="1"/>
</dbReference>
<dbReference type="EMBL" id="CP012199">
    <property type="protein sequence ID" value="AMG72626.1"/>
    <property type="molecule type" value="Genomic_DNA"/>
</dbReference>
<organism evidence="3 4">
    <name type="scientific">Sphingopyxis granuli</name>
    <dbReference type="NCBI Taxonomy" id="267128"/>
    <lineage>
        <taxon>Bacteria</taxon>
        <taxon>Pseudomonadati</taxon>
        <taxon>Pseudomonadota</taxon>
        <taxon>Alphaproteobacteria</taxon>
        <taxon>Sphingomonadales</taxon>
        <taxon>Sphingomonadaceae</taxon>
        <taxon>Sphingopyxis</taxon>
    </lineage>
</organism>
<dbReference type="InterPro" id="IPR018376">
    <property type="entry name" value="Enoyl-CoA_hyd/isom_CS"/>
</dbReference>
<evidence type="ECO:0000313" key="3">
    <source>
        <dbReference type="EMBL" id="AMG72626.1"/>
    </source>
</evidence>
<comment type="similarity">
    <text evidence="1 2">Belongs to the enoyl-CoA hydratase/isomerase family.</text>
</comment>
<dbReference type="AlphaFoldDB" id="A0AA86GHN8"/>
<dbReference type="PROSITE" id="PS00166">
    <property type="entry name" value="ENOYL_COA_HYDRATASE"/>
    <property type="match status" value="1"/>
</dbReference>
<accession>A0AA86GHN8</accession>
<dbReference type="InterPro" id="IPR001753">
    <property type="entry name" value="Enoyl-CoA_hydra/iso"/>
</dbReference>
<keyword evidence="3" id="KW-0456">Lyase</keyword>
<dbReference type="InterPro" id="IPR029045">
    <property type="entry name" value="ClpP/crotonase-like_dom_sf"/>
</dbReference>
<evidence type="ECO:0000313" key="4">
    <source>
        <dbReference type="Proteomes" id="UP000058599"/>
    </source>
</evidence>
<dbReference type="PANTHER" id="PTHR43459:SF1">
    <property type="entry name" value="EG:BACN32G11.4 PROTEIN"/>
    <property type="match status" value="1"/>
</dbReference>
<dbReference type="PANTHER" id="PTHR43459">
    <property type="entry name" value="ENOYL-COA HYDRATASE"/>
    <property type="match status" value="1"/>
</dbReference>
<dbReference type="EC" id="4.2.1.17" evidence="3"/>
<dbReference type="Proteomes" id="UP000058599">
    <property type="component" value="Chromosome"/>
</dbReference>
<proteinExistence type="inferred from homology"/>
<gene>
    <name evidence="3" type="ORF">SGRAN_0229</name>
</gene>
<sequence>MTKDAPLLIERRGDVEWVTLNRPGRLNALDDRLTAELRDYFERLYRRRDCRIVVLRGAGRAFCAGLDLASDQARRFAEGGLAEAMDVQRDIRDIMLAMRRCPQPILALMHGAAAGGGFVLALAADIRIATPDTRMNAAFIKVGLGGCDVGASYLLPRLIGASPAASILFTGRDLSADRALTLGLLSDVVAPEALESTAEAYLAAMRATAPEALRMTKQCFNHSLDAPSFEAALAMEDRNQLLLGNEPAFREGRAAFLEKRAPRFDQP</sequence>
<reference evidence="3 4" key="1">
    <citation type="journal article" date="2016" name="BMC Genomics">
        <title>Genomic analysis of the nitrate-respiring Sphingopyxis granuli (formerly Sphingomonas macrogoltabida) strain TFA.</title>
        <authorList>
            <person name="Garcia-Romero I."/>
            <person name="Perez-Pulido A.J."/>
            <person name="Gonzalez-Flores Y.E."/>
            <person name="Reyes-Ramirez F."/>
            <person name="Santero E."/>
            <person name="Floriano B."/>
        </authorList>
    </citation>
    <scope>NUCLEOTIDE SEQUENCE [LARGE SCALE GENOMIC DNA]</scope>
    <source>
        <strain evidence="3 4">TFA</strain>
    </source>
</reference>
<protein>
    <submittedName>
        <fullName evidence="3">Enoyl-CoA hydratase</fullName>
        <ecNumber evidence="3">4.2.1.17</ecNumber>
    </submittedName>
</protein>
<dbReference type="InterPro" id="IPR014748">
    <property type="entry name" value="Enoyl-CoA_hydra_C"/>
</dbReference>
<dbReference type="KEGG" id="sgi:SGRAN_0229"/>
<evidence type="ECO:0000256" key="2">
    <source>
        <dbReference type="RuleBase" id="RU003707"/>
    </source>
</evidence>
<dbReference type="GO" id="GO:0004300">
    <property type="term" value="F:enoyl-CoA hydratase activity"/>
    <property type="evidence" value="ECO:0007669"/>
    <property type="project" value="UniProtKB-EC"/>
</dbReference>
<dbReference type="RefSeq" id="WP_067186778.1">
    <property type="nucleotide sequence ID" value="NZ_CP012199.1"/>
</dbReference>
<keyword evidence="4" id="KW-1185">Reference proteome</keyword>
<dbReference type="Pfam" id="PF00378">
    <property type="entry name" value="ECH_1"/>
    <property type="match status" value="1"/>
</dbReference>
<dbReference type="CDD" id="cd06558">
    <property type="entry name" value="crotonase-like"/>
    <property type="match status" value="1"/>
</dbReference>
<dbReference type="SUPFAM" id="SSF52096">
    <property type="entry name" value="ClpP/crotonase"/>
    <property type="match status" value="1"/>
</dbReference>
<dbReference type="Gene3D" id="1.10.12.10">
    <property type="entry name" value="Lyase 2-enoyl-coa Hydratase, Chain A, domain 2"/>
    <property type="match status" value="1"/>
</dbReference>
<evidence type="ECO:0000256" key="1">
    <source>
        <dbReference type="ARBA" id="ARBA00005254"/>
    </source>
</evidence>
<name>A0AA86GHN8_9SPHN</name>